<dbReference type="Gene3D" id="3.40.50.2300">
    <property type="match status" value="1"/>
</dbReference>
<organism evidence="1 2">
    <name type="scientific">Arthrobacter deserti</name>
    <dbReference type="NCBI Taxonomy" id="1742687"/>
    <lineage>
        <taxon>Bacteria</taxon>
        <taxon>Bacillati</taxon>
        <taxon>Actinomycetota</taxon>
        <taxon>Actinomycetes</taxon>
        <taxon>Micrococcales</taxon>
        <taxon>Micrococcaceae</taxon>
        <taxon>Arthrobacter</taxon>
    </lineage>
</organism>
<dbReference type="InterPro" id="IPR028082">
    <property type="entry name" value="Peripla_BP_I"/>
</dbReference>
<evidence type="ECO:0000313" key="1">
    <source>
        <dbReference type="EMBL" id="NKX52920.1"/>
    </source>
</evidence>
<feature type="non-terminal residue" evidence="1">
    <location>
        <position position="182"/>
    </location>
</feature>
<dbReference type="EMBL" id="JAAZSR010000861">
    <property type="protein sequence ID" value="NKX52920.1"/>
    <property type="molecule type" value="Genomic_DNA"/>
</dbReference>
<gene>
    <name evidence="1" type="ORF">HER39_20555</name>
</gene>
<accession>A0ABX1JVU7</accession>
<dbReference type="Proteomes" id="UP000523795">
    <property type="component" value="Unassembled WGS sequence"/>
</dbReference>
<feature type="non-terminal residue" evidence="1">
    <location>
        <position position="1"/>
    </location>
</feature>
<protein>
    <submittedName>
        <fullName evidence="1">LacI family transcriptional regulator</fullName>
    </submittedName>
</protein>
<sequence>NRAARQLRTQTSETIGLYIAPDVRNMPFYMPFAFGATDMASRLDFDLMLISRTTSHSESWKHLCGAVVIDALPGDPTVGSLLASGIPVVSAGRLAGDDAALAAGVIEVEHAPMCAALLQELRRHGAKNPALIAPEARDPLSWSQLIRDGYAQWCGQNGVEPVIVSLPPFPDNTELEAALELA</sequence>
<comment type="caution">
    <text evidence="1">The sequence shown here is derived from an EMBL/GenBank/DDBJ whole genome shotgun (WGS) entry which is preliminary data.</text>
</comment>
<keyword evidence="2" id="KW-1185">Reference proteome</keyword>
<proteinExistence type="predicted"/>
<evidence type="ECO:0000313" key="2">
    <source>
        <dbReference type="Proteomes" id="UP000523795"/>
    </source>
</evidence>
<name>A0ABX1JVU7_9MICC</name>
<reference evidence="1 2" key="1">
    <citation type="submission" date="2020-04" db="EMBL/GenBank/DDBJ databases">
        <authorList>
            <person name="Liu S."/>
        </authorList>
    </citation>
    <scope>NUCLEOTIDE SEQUENCE [LARGE SCALE GENOMIC DNA]</scope>
    <source>
        <strain evidence="1 2">CGMCC 1.15091</strain>
    </source>
</reference>
<dbReference type="SUPFAM" id="SSF53822">
    <property type="entry name" value="Periplasmic binding protein-like I"/>
    <property type="match status" value="1"/>
</dbReference>